<dbReference type="GO" id="GO:0016787">
    <property type="term" value="F:hydrolase activity"/>
    <property type="evidence" value="ECO:0007669"/>
    <property type="project" value="UniProtKB-KW"/>
</dbReference>
<dbReference type="Gene3D" id="3.90.230.10">
    <property type="entry name" value="Creatinase/methionine aminopeptidase superfamily"/>
    <property type="match status" value="1"/>
</dbReference>
<dbReference type="PANTHER" id="PTHR46112">
    <property type="entry name" value="AMINOPEPTIDASE"/>
    <property type="match status" value="1"/>
</dbReference>
<name>A0A7Y9LAT0_9ACTN</name>
<dbReference type="Gene3D" id="3.40.350.10">
    <property type="entry name" value="Creatinase/prolidase N-terminal domain"/>
    <property type="match status" value="1"/>
</dbReference>
<dbReference type="InterPro" id="IPR000994">
    <property type="entry name" value="Pept_M24"/>
</dbReference>
<protein>
    <submittedName>
        <fullName evidence="3">Ectoine hydrolase</fullName>
    </submittedName>
</protein>
<proteinExistence type="predicted"/>
<gene>
    <name evidence="3" type="ORF">BKA15_001244</name>
</gene>
<keyword evidence="4" id="KW-1185">Reference proteome</keyword>
<dbReference type="Pfam" id="PF01321">
    <property type="entry name" value="Creatinase_N"/>
    <property type="match status" value="1"/>
</dbReference>
<feature type="domain" description="Creatinase N-terminal" evidence="2">
    <location>
        <begin position="23"/>
        <end position="171"/>
    </location>
</feature>
<dbReference type="InterPro" id="IPR029149">
    <property type="entry name" value="Creatin/AminoP/Spt16_N"/>
</dbReference>
<dbReference type="CDD" id="cd01066">
    <property type="entry name" value="APP_MetAP"/>
    <property type="match status" value="1"/>
</dbReference>
<dbReference type="AlphaFoldDB" id="A0A7Y9LAT0"/>
<accession>A0A7Y9LAT0</accession>
<feature type="domain" description="Peptidase M24" evidence="1">
    <location>
        <begin position="179"/>
        <end position="385"/>
    </location>
</feature>
<dbReference type="InterPro" id="IPR050659">
    <property type="entry name" value="Peptidase_M24B"/>
</dbReference>
<dbReference type="Pfam" id="PF00557">
    <property type="entry name" value="Peptidase_M24"/>
    <property type="match status" value="1"/>
</dbReference>
<evidence type="ECO:0000313" key="3">
    <source>
        <dbReference type="EMBL" id="NYE69915.1"/>
    </source>
</evidence>
<dbReference type="SUPFAM" id="SSF53092">
    <property type="entry name" value="Creatinase/prolidase N-terminal domain"/>
    <property type="match status" value="1"/>
</dbReference>
<comment type="caution">
    <text evidence="3">The sequence shown here is derived from an EMBL/GenBank/DDBJ whole genome shotgun (WGS) entry which is preliminary data.</text>
</comment>
<keyword evidence="3" id="KW-0378">Hydrolase</keyword>
<dbReference type="SUPFAM" id="SSF55920">
    <property type="entry name" value="Creatinase/aminopeptidase"/>
    <property type="match status" value="1"/>
</dbReference>
<reference evidence="3 4" key="1">
    <citation type="submission" date="2020-07" db="EMBL/GenBank/DDBJ databases">
        <title>Sequencing the genomes of 1000 actinobacteria strains.</title>
        <authorList>
            <person name="Klenk H.-P."/>
        </authorList>
    </citation>
    <scope>NUCLEOTIDE SEQUENCE [LARGE SCALE GENOMIC DNA]</scope>
    <source>
        <strain evidence="3 4">DSM 22083</strain>
    </source>
</reference>
<dbReference type="EMBL" id="JACCBU010000001">
    <property type="protein sequence ID" value="NYE69915.1"/>
    <property type="molecule type" value="Genomic_DNA"/>
</dbReference>
<dbReference type="PANTHER" id="PTHR46112:SF8">
    <property type="entry name" value="CYTOPLASMIC PEPTIDASE PEPQ-RELATED"/>
    <property type="match status" value="1"/>
</dbReference>
<evidence type="ECO:0000313" key="4">
    <source>
        <dbReference type="Proteomes" id="UP000569914"/>
    </source>
</evidence>
<organism evidence="3 4">
    <name type="scientific">Microlunatus parietis</name>
    <dbReference type="NCBI Taxonomy" id="682979"/>
    <lineage>
        <taxon>Bacteria</taxon>
        <taxon>Bacillati</taxon>
        <taxon>Actinomycetota</taxon>
        <taxon>Actinomycetes</taxon>
        <taxon>Propionibacteriales</taxon>
        <taxon>Propionibacteriaceae</taxon>
        <taxon>Microlunatus</taxon>
    </lineage>
</organism>
<dbReference type="InterPro" id="IPR000587">
    <property type="entry name" value="Creatinase_N"/>
</dbReference>
<dbReference type="RefSeq" id="WP_246322275.1">
    <property type="nucleotide sequence ID" value="NZ_JACCBU010000001.1"/>
</dbReference>
<dbReference type="Proteomes" id="UP000569914">
    <property type="component" value="Unassembled WGS sequence"/>
</dbReference>
<evidence type="ECO:0000259" key="2">
    <source>
        <dbReference type="Pfam" id="PF01321"/>
    </source>
</evidence>
<evidence type="ECO:0000259" key="1">
    <source>
        <dbReference type="Pfam" id="PF00557"/>
    </source>
</evidence>
<sequence>MTWPPMIMDRVIKPIDDAEYAERLRRVHAALAERSWSALVVADPANLYYLTGYDAWSFYMPQCLIIPAGGAPRLFLRAMDANGAASTARLPADRIEGYPESLVHRPDVHPYDWIADRARAQGLLPTEPDAVIAVEADAHFYSVRAHQALAERVGRARLVDSGELVNWVRLIKSEAELDRLRIAGRLAEEAMRVALAAVAPGRRQCDVAAEIVAAQTRGTDDHGGDYPAIVPLLPSGDSAGTPHLTWSERRFCAGEATTIELAGTYQRYHAPLARTVMIGEPSARLAGAAAVIRDGMAATLETMLPGRPVRDTHTAFQQVIAAHGLTKDSRIGYSIGVGYPPDWGERTISLRGEEARTFGTGMAFHVILGLWLDGWGYELSEPVIISDAGAEPLCRLPRELEVTR</sequence>
<dbReference type="InterPro" id="IPR036005">
    <property type="entry name" value="Creatinase/aminopeptidase-like"/>
</dbReference>